<dbReference type="PANTHER" id="PTHR43022:SF1">
    <property type="entry name" value="PROTEIN SMF"/>
    <property type="match status" value="1"/>
</dbReference>
<evidence type="ECO:0000259" key="2">
    <source>
        <dbReference type="Pfam" id="PF02481"/>
    </source>
</evidence>
<dbReference type="EMBL" id="OY288114">
    <property type="protein sequence ID" value="CAJ0865308.1"/>
    <property type="molecule type" value="Genomic_DNA"/>
</dbReference>
<gene>
    <name evidence="4" type="ORF">AMST5_01754</name>
</gene>
<organism evidence="4">
    <name type="scientific">freshwater sediment metagenome</name>
    <dbReference type="NCBI Taxonomy" id="556182"/>
    <lineage>
        <taxon>unclassified sequences</taxon>
        <taxon>metagenomes</taxon>
        <taxon>ecological metagenomes</taxon>
    </lineage>
</organism>
<evidence type="ECO:0000256" key="1">
    <source>
        <dbReference type="ARBA" id="ARBA00006525"/>
    </source>
</evidence>
<dbReference type="Pfam" id="PF17782">
    <property type="entry name" value="WHD_DprA"/>
    <property type="match status" value="1"/>
</dbReference>
<dbReference type="NCBIfam" id="TIGR00732">
    <property type="entry name" value="dprA"/>
    <property type="match status" value="1"/>
</dbReference>
<feature type="domain" description="DprA winged helix" evidence="3">
    <location>
        <begin position="346"/>
        <end position="398"/>
    </location>
</feature>
<dbReference type="GO" id="GO:0009294">
    <property type="term" value="P:DNA-mediated transformation"/>
    <property type="evidence" value="ECO:0007669"/>
    <property type="project" value="InterPro"/>
</dbReference>
<protein>
    <recommendedName>
        <fullName evidence="5">DprA winged helix domain-containing protein</fullName>
    </recommendedName>
</protein>
<dbReference type="Pfam" id="PF02481">
    <property type="entry name" value="DNA_processg_A"/>
    <property type="match status" value="1"/>
</dbReference>
<dbReference type="InterPro" id="IPR041614">
    <property type="entry name" value="DprA_WH"/>
</dbReference>
<sequence>MSAAGRRLSDAQLVDWLRLIRSENIGPRTFRELVNRYGGASAALEALPEVAKKTLRGRAIRIATREEVLREIDAATKLGARFVTTADQDYPALLREIHDAPPVLSVRGALDVGLRDGVALVGSRNASAVGLAFAERLARTLALAEYVVVSGLARGIDAIAHRATIDTGTIAVLAGGQARPYPSEHEKLVAEIAERGLLVSEMPIEWEPRGRDFPRRNRIISGLSRATVVVEAARRSGSLITARFANEQGREVFAVPGSPLDPRAEGTNDLLRQGATICARPEDVIDALATGGPRPGSLLDNDDFCPETEPLYDELDLFPDQNAFAFEERAAAPTDFEPVEPALYLPEPPPVDARTHVLSLLGPAPAPIDELIRMSGLSAREVQGALMELDLDGRLERHGTSAVSLVYKPD</sequence>
<evidence type="ECO:0000313" key="4">
    <source>
        <dbReference type="EMBL" id="CAJ0865308.1"/>
    </source>
</evidence>
<evidence type="ECO:0000259" key="3">
    <source>
        <dbReference type="Pfam" id="PF17782"/>
    </source>
</evidence>
<accession>A0AA48M382</accession>
<dbReference type="AlphaFoldDB" id="A0AA48M382"/>
<name>A0AA48M382_9ZZZZ</name>
<dbReference type="Gene3D" id="3.40.50.450">
    <property type="match status" value="1"/>
</dbReference>
<evidence type="ECO:0008006" key="5">
    <source>
        <dbReference type="Google" id="ProtNLM"/>
    </source>
</evidence>
<dbReference type="InterPro" id="IPR003488">
    <property type="entry name" value="DprA"/>
</dbReference>
<dbReference type="InterPro" id="IPR057666">
    <property type="entry name" value="DrpA_SLOG"/>
</dbReference>
<feature type="domain" description="Smf/DprA SLOG" evidence="2">
    <location>
        <begin position="82"/>
        <end position="288"/>
    </location>
</feature>
<dbReference type="PANTHER" id="PTHR43022">
    <property type="entry name" value="PROTEIN SMF"/>
    <property type="match status" value="1"/>
</dbReference>
<dbReference type="SUPFAM" id="SSF102405">
    <property type="entry name" value="MCP/YpsA-like"/>
    <property type="match status" value="1"/>
</dbReference>
<comment type="similarity">
    <text evidence="1">Belongs to the DprA/Smf family.</text>
</comment>
<dbReference type="Pfam" id="PF21102">
    <property type="entry name" value="DprA_N"/>
    <property type="match status" value="1"/>
</dbReference>
<dbReference type="InterPro" id="IPR036388">
    <property type="entry name" value="WH-like_DNA-bd_sf"/>
</dbReference>
<proteinExistence type="inferred from homology"/>
<reference evidence="4" key="1">
    <citation type="submission" date="2023-07" db="EMBL/GenBank/DDBJ databases">
        <authorList>
            <person name="Pelsma A.J. K."/>
        </authorList>
    </citation>
    <scope>NUCLEOTIDE SEQUENCE</scope>
</reference>
<dbReference type="Gene3D" id="1.10.10.10">
    <property type="entry name" value="Winged helix-like DNA-binding domain superfamily/Winged helix DNA-binding domain"/>
    <property type="match status" value="1"/>
</dbReference>